<accession>A0ABS6XF87</accession>
<sequence>MKTLAPYLGTLHNTKETNMPKVLRLHKTGSNVEGWAKTSQITSTEIKDITDGAGGRALKINASIPTPFARMHLFETAFDFVKRGVAGNSTNTIYHKFVTHFWDLWELLYNHQSYAQAGNKIIIRRWNKHQQLGAMQSNPNTSLLGRTLELFMNDSRFQGIEDIFLIFFESTSPRGDRHMQLIGGTSPLTFLFVAPNVQPLSINRAQNIGTYFDHNYVSLEDREHDFREYVHKLFVSNPAMIQAFPAVYNSLDENLLRKINMAGNVGQNAIASEYLQLVDFQQNPVHVGHLNFLVKKDQTAVTSSDLFIRPTHTGFSGERPIVLKPELRLAPTIKYVNNLAWPVNTVVGYYDEKPLENRSLPGVGFNYPYLTINDLLQETLVQVPYEVNTDRFYSGTVVYQPGVTDKTFNYLLPITSLYFQFFTPEDLANHLTFHIDVNHVRVTLNVPTEKGNVVYERSYYDNPLNSKDAHGNVIPEKGHILKSRIGLGVFPFYKFTDAVQYNDFYKVMLVDEDIDPLLVNKNHSLTFYAGGKQLEAGGGIISATAHKRTKKSNSSAGSTYYEIRGTHFDVAEFTHAGVDFVGKALIVPKFEEKQQGIHNFTFAIDFGTSNTHIAYTSGSNQPPREFSITANDQQLVMLNKPSEDPALTDYQRFHKRGFGRLFAVETLLKREFIPLIIGSGGSLYNFPTRTATCESIDFENQITNLFGNINIGFSINTEGTHQDQYKQTYHTDLKWSETLTNTGKRRIEAFFTEIMLLIKNKVVLNNGNVASTKIVWFAPLSFDEYSRNMFQNVWDTVYNNVFKNGRNTVCITESVAPFYFLSRTGAVVPSQDENLINVDIGGGTTDVLLFTNRRPSHSSSFRFAGNDLWGDGFATVKTSKDNGLLQYGVDHVLRIPLTEEGREYRKFLETALDNPDFNSADISALLFSYDKELNYSSQLLQARQLRLMFYLHFGSLMYHLAQLVQQLDVKVPRYISFSGRGSLYIKLLSAGNNLSNVERYAKAIFHKVTGQEPPANFKLVLVDNPKQVTANGGAMALEGTDLNDLTNIPIMKPTGSANVEDALTPVTKTQITGQLRQEVMDNVMNCLQLLLDDPDVSPLMRSMGVEVDPMRVLDFMRMNLQDSYTMVLEDTVRGLTDREQLHETMFFMPLKQSLYLLSKELYKQQAQVSAIS</sequence>
<protein>
    <submittedName>
        <fullName evidence="1">Uncharacterized protein</fullName>
    </submittedName>
</protein>
<dbReference type="EMBL" id="JAHWXQ010000003">
    <property type="protein sequence ID" value="MBW3365781.1"/>
    <property type="molecule type" value="Genomic_DNA"/>
</dbReference>
<reference evidence="1 2" key="1">
    <citation type="submission" date="2021-07" db="EMBL/GenBank/DDBJ databases">
        <authorList>
            <person name="Kim M.K."/>
        </authorList>
    </citation>
    <scope>NUCLEOTIDE SEQUENCE [LARGE SCALE GENOMIC DNA]</scope>
    <source>
        <strain evidence="1 2">HLY7-15</strain>
    </source>
</reference>
<dbReference type="Proteomes" id="UP000774935">
    <property type="component" value="Unassembled WGS sequence"/>
</dbReference>
<name>A0ABS6XF87_9BACT</name>
<dbReference type="InterPro" id="IPR043129">
    <property type="entry name" value="ATPase_NBD"/>
</dbReference>
<evidence type="ECO:0000313" key="1">
    <source>
        <dbReference type="EMBL" id="MBW3365781.1"/>
    </source>
</evidence>
<organism evidence="1 2">
    <name type="scientific">Pontibacter populi</name>
    <dbReference type="NCBI Taxonomy" id="890055"/>
    <lineage>
        <taxon>Bacteria</taxon>
        <taxon>Pseudomonadati</taxon>
        <taxon>Bacteroidota</taxon>
        <taxon>Cytophagia</taxon>
        <taxon>Cytophagales</taxon>
        <taxon>Hymenobacteraceae</taxon>
        <taxon>Pontibacter</taxon>
    </lineage>
</organism>
<dbReference type="RefSeq" id="WP_199110300.1">
    <property type="nucleotide sequence ID" value="NZ_JAHWXQ010000003.1"/>
</dbReference>
<gene>
    <name evidence="1" type="ORF">KYK27_12030</name>
</gene>
<proteinExistence type="predicted"/>
<dbReference type="SUPFAM" id="SSF53067">
    <property type="entry name" value="Actin-like ATPase domain"/>
    <property type="match status" value="1"/>
</dbReference>
<keyword evidence="2" id="KW-1185">Reference proteome</keyword>
<comment type="caution">
    <text evidence="1">The sequence shown here is derived from an EMBL/GenBank/DDBJ whole genome shotgun (WGS) entry which is preliminary data.</text>
</comment>
<evidence type="ECO:0000313" key="2">
    <source>
        <dbReference type="Proteomes" id="UP000774935"/>
    </source>
</evidence>